<feature type="region of interest" description="Disordered" evidence="1">
    <location>
        <begin position="160"/>
        <end position="186"/>
    </location>
</feature>
<sequence>MIVEDEKETEKGSGTDRRRIVVLGGARGRRGKGALRKMRAGGVEGCEPARLQELRVRIQMSNWVRPTMPQWLVSTSDGVMSDKVPLVFREKQHSSSATHQTHIEQPAGQQSKGQTSFFRLQPACSAAGSVLTVKPNHTFCHRFPQKIRDGLPPSVTHRLRKLSKQINDWERKEKGGEERREKEGEK</sequence>
<evidence type="ECO:0000313" key="2">
    <source>
        <dbReference type="EMBL" id="CAB1448264.1"/>
    </source>
</evidence>
<dbReference type="Proteomes" id="UP001153269">
    <property type="component" value="Unassembled WGS sequence"/>
</dbReference>
<organism evidence="2 3">
    <name type="scientific">Pleuronectes platessa</name>
    <name type="common">European plaice</name>
    <dbReference type="NCBI Taxonomy" id="8262"/>
    <lineage>
        <taxon>Eukaryota</taxon>
        <taxon>Metazoa</taxon>
        <taxon>Chordata</taxon>
        <taxon>Craniata</taxon>
        <taxon>Vertebrata</taxon>
        <taxon>Euteleostomi</taxon>
        <taxon>Actinopterygii</taxon>
        <taxon>Neopterygii</taxon>
        <taxon>Teleostei</taxon>
        <taxon>Neoteleostei</taxon>
        <taxon>Acanthomorphata</taxon>
        <taxon>Carangaria</taxon>
        <taxon>Pleuronectiformes</taxon>
        <taxon>Pleuronectoidei</taxon>
        <taxon>Pleuronectidae</taxon>
        <taxon>Pleuronectes</taxon>
    </lineage>
</organism>
<feature type="region of interest" description="Disordered" evidence="1">
    <location>
        <begin position="91"/>
        <end position="112"/>
    </location>
</feature>
<reference evidence="2" key="1">
    <citation type="submission" date="2020-03" db="EMBL/GenBank/DDBJ databases">
        <authorList>
            <person name="Weist P."/>
        </authorList>
    </citation>
    <scope>NUCLEOTIDE SEQUENCE</scope>
</reference>
<name>A0A9N7Z367_PLEPL</name>
<keyword evidence="3" id="KW-1185">Reference proteome</keyword>
<proteinExistence type="predicted"/>
<comment type="caution">
    <text evidence="2">The sequence shown here is derived from an EMBL/GenBank/DDBJ whole genome shotgun (WGS) entry which is preliminary data.</text>
</comment>
<protein>
    <submittedName>
        <fullName evidence="2">Uncharacterized protein</fullName>
    </submittedName>
</protein>
<dbReference type="EMBL" id="CADEAL010003971">
    <property type="protein sequence ID" value="CAB1448264.1"/>
    <property type="molecule type" value="Genomic_DNA"/>
</dbReference>
<gene>
    <name evidence="2" type="ORF">PLEPLA_LOCUS35921</name>
</gene>
<feature type="compositionally biased region" description="Basic and acidic residues" evidence="1">
    <location>
        <begin position="167"/>
        <end position="186"/>
    </location>
</feature>
<evidence type="ECO:0000256" key="1">
    <source>
        <dbReference type="SAM" id="MobiDB-lite"/>
    </source>
</evidence>
<accession>A0A9N7Z367</accession>
<evidence type="ECO:0000313" key="3">
    <source>
        <dbReference type="Proteomes" id="UP001153269"/>
    </source>
</evidence>
<dbReference type="AlphaFoldDB" id="A0A9N7Z367"/>